<dbReference type="Gene3D" id="1.10.10.10">
    <property type="entry name" value="Winged helix-like DNA-binding domain superfamily/Winged helix DNA-binding domain"/>
    <property type="match status" value="1"/>
</dbReference>
<dbReference type="InterPro" id="IPR036388">
    <property type="entry name" value="WH-like_DNA-bd_sf"/>
</dbReference>
<dbReference type="Gene3D" id="3.30.420.40">
    <property type="match status" value="2"/>
</dbReference>
<dbReference type="SUPFAM" id="SSF46785">
    <property type="entry name" value="Winged helix' DNA-binding domain"/>
    <property type="match status" value="1"/>
</dbReference>
<dbReference type="Pfam" id="PF00480">
    <property type="entry name" value="ROK"/>
    <property type="match status" value="1"/>
</dbReference>
<evidence type="ECO:0000256" key="2">
    <source>
        <dbReference type="SAM" id="MobiDB-lite"/>
    </source>
</evidence>
<dbReference type="PANTHER" id="PTHR18964">
    <property type="entry name" value="ROK (REPRESSOR, ORF, KINASE) FAMILY"/>
    <property type="match status" value="1"/>
</dbReference>
<dbReference type="InterPro" id="IPR043129">
    <property type="entry name" value="ATPase_NBD"/>
</dbReference>
<dbReference type="PATRIC" id="fig|656366.3.peg.497"/>
<dbReference type="EMBL" id="CP012677">
    <property type="protein sequence ID" value="ALE91443.1"/>
    <property type="molecule type" value="Genomic_DNA"/>
</dbReference>
<feature type="domain" description="HTH marR-type" evidence="3">
    <location>
        <begin position="36"/>
        <end position="82"/>
    </location>
</feature>
<protein>
    <submittedName>
        <fullName evidence="4">ArsR family transcriptional regulator</fullName>
    </submittedName>
</protein>
<sequence length="401" mass="41598">MADEDRSSNVTTSRASNPGSQTSLRHRNQRRLTEQLLKGGPATQADLARSTGLSTATVSNIVKSMAAADLVTLTPVTSSGRRAMSVRYNGDGAIAAGIDFGRTHVRVVLANTGYHVVAEKEMPLPMGHRAAEGIAAAADLLEKLMAEATVSRAQLIGAGAGIPGPIDNRNGKVIRGAILPEWVGINLHRELEDALKMPVFVDNDANLGALAQLTWGDQGGVRNLVFVKIGSGIGAGIVLNGELFHGSFGVTGEIGHVTIDEHGTICRCGNRGCLETVSSTAVMVEQLSRGRKVPISTADILSQAAAGDPATLRIIDDAGTAVGRALANVANLISPSVIVIGGPLAELGEVLLSPIRRGLRRHAVPVIGDSITLAVSPLRSRAEALGAAALVFQNDPTTLIS</sequence>
<dbReference type="CDD" id="cd00090">
    <property type="entry name" value="HTH_ARSR"/>
    <property type="match status" value="1"/>
</dbReference>
<evidence type="ECO:0000256" key="1">
    <source>
        <dbReference type="ARBA" id="ARBA00006479"/>
    </source>
</evidence>
<dbReference type="InterPro" id="IPR011991">
    <property type="entry name" value="ArsR-like_HTH"/>
</dbReference>
<dbReference type="AlphaFoldDB" id="A0A0M4R9R0"/>
<evidence type="ECO:0000313" key="4">
    <source>
        <dbReference type="EMBL" id="ALE91443.1"/>
    </source>
</evidence>
<proteinExistence type="inferred from homology"/>
<dbReference type="InterPro" id="IPR000835">
    <property type="entry name" value="HTH_MarR-typ"/>
</dbReference>
<dbReference type="PANTHER" id="PTHR18964:SF173">
    <property type="entry name" value="GLUCOKINASE"/>
    <property type="match status" value="1"/>
</dbReference>
<dbReference type="GO" id="GO:0003700">
    <property type="term" value="F:DNA-binding transcription factor activity"/>
    <property type="evidence" value="ECO:0007669"/>
    <property type="project" value="InterPro"/>
</dbReference>
<dbReference type="SUPFAM" id="SSF53067">
    <property type="entry name" value="Actin-like ATPase domain"/>
    <property type="match status" value="1"/>
</dbReference>
<evidence type="ECO:0000259" key="3">
    <source>
        <dbReference type="Pfam" id="PF12802"/>
    </source>
</evidence>
<dbReference type="PROSITE" id="PS01125">
    <property type="entry name" value="ROK"/>
    <property type="match status" value="1"/>
</dbReference>
<name>A0A0M4R9R0_9MICC</name>
<feature type="region of interest" description="Disordered" evidence="2">
    <location>
        <begin position="1"/>
        <end position="28"/>
    </location>
</feature>
<dbReference type="CDD" id="cd24076">
    <property type="entry name" value="ASKHA_ATPase_ROK_BsXylR-like"/>
    <property type="match status" value="1"/>
</dbReference>
<feature type="compositionally biased region" description="Polar residues" evidence="2">
    <location>
        <begin position="8"/>
        <end position="23"/>
    </location>
</feature>
<dbReference type="RefSeq" id="WP_062005324.1">
    <property type="nucleotide sequence ID" value="NZ_CP012677.1"/>
</dbReference>
<evidence type="ECO:0000313" key="5">
    <source>
        <dbReference type="Proteomes" id="UP000062833"/>
    </source>
</evidence>
<dbReference type="InterPro" id="IPR000600">
    <property type="entry name" value="ROK"/>
</dbReference>
<dbReference type="OrthoDB" id="3189808at2"/>
<organism evidence="4 5">
    <name type="scientific">Arthrobacter alpinus</name>
    <dbReference type="NCBI Taxonomy" id="656366"/>
    <lineage>
        <taxon>Bacteria</taxon>
        <taxon>Bacillati</taxon>
        <taxon>Actinomycetota</taxon>
        <taxon>Actinomycetes</taxon>
        <taxon>Micrococcales</taxon>
        <taxon>Micrococcaceae</taxon>
        <taxon>Arthrobacter</taxon>
    </lineage>
</organism>
<dbReference type="InterPro" id="IPR036390">
    <property type="entry name" value="WH_DNA-bd_sf"/>
</dbReference>
<dbReference type="InterPro" id="IPR049874">
    <property type="entry name" value="ROK_cs"/>
</dbReference>
<dbReference type="KEGG" id="aaq:AOC05_02205"/>
<dbReference type="Pfam" id="PF12802">
    <property type="entry name" value="MarR_2"/>
    <property type="match status" value="1"/>
</dbReference>
<reference evidence="5" key="1">
    <citation type="submission" date="2015-09" db="EMBL/GenBank/DDBJ databases">
        <title>Complete genome of Arthrobacter alpinus strain R3.8.</title>
        <authorList>
            <person name="See-Too W.S."/>
            <person name="Chan K.G."/>
        </authorList>
    </citation>
    <scope>NUCLEOTIDE SEQUENCE [LARGE SCALE GENOMIC DNA]</scope>
    <source>
        <strain evidence="5">R3.8</strain>
    </source>
</reference>
<comment type="similarity">
    <text evidence="1">Belongs to the ROK (NagC/XylR) family.</text>
</comment>
<dbReference type="Proteomes" id="UP000062833">
    <property type="component" value="Chromosome"/>
</dbReference>
<keyword evidence="5" id="KW-1185">Reference proteome</keyword>
<gene>
    <name evidence="4" type="ORF">AOC05_02205</name>
</gene>
<accession>A0A0M4R9R0</accession>